<dbReference type="GO" id="GO:0005886">
    <property type="term" value="C:plasma membrane"/>
    <property type="evidence" value="ECO:0007669"/>
    <property type="project" value="UniProtKB-SubCell"/>
</dbReference>
<dbReference type="eggNOG" id="ENOG5033IQQ">
    <property type="taxonomic scope" value="Bacteria"/>
</dbReference>
<feature type="transmembrane region" description="Helical" evidence="6">
    <location>
        <begin position="6"/>
        <end position="22"/>
    </location>
</feature>
<protein>
    <recommendedName>
        <fullName evidence="7">MrpA C-terminal/MbhD domain-containing protein</fullName>
    </recommendedName>
</protein>
<dbReference type="HOGENOM" id="CLU_173139_1_0_7"/>
<keyword evidence="9" id="KW-1185">Reference proteome</keyword>
<evidence type="ECO:0000256" key="4">
    <source>
        <dbReference type="ARBA" id="ARBA00022989"/>
    </source>
</evidence>
<comment type="subcellular location">
    <subcellularLocation>
        <location evidence="1">Cell membrane</location>
        <topology evidence="1">Multi-pass membrane protein</topology>
    </subcellularLocation>
</comment>
<dbReference type="STRING" id="404380.Gbem_1676"/>
<sequence length="80" mass="8465">MDPLLTVAFVMVALAGWAVVAVRDPLEQSIVVGFFGLLLSLLFTLLQAPDVALSEMVVGAVAVPLMVLITVAKTRSGRKQ</sequence>
<evidence type="ECO:0000256" key="2">
    <source>
        <dbReference type="ARBA" id="ARBA00022475"/>
    </source>
</evidence>
<evidence type="ECO:0000259" key="7">
    <source>
        <dbReference type="Pfam" id="PF13244"/>
    </source>
</evidence>
<evidence type="ECO:0000313" key="9">
    <source>
        <dbReference type="Proteomes" id="UP000008825"/>
    </source>
</evidence>
<dbReference type="AlphaFoldDB" id="B5E9F2"/>
<organism evidence="8 9">
    <name type="scientific">Citrifermentans bemidjiense (strain ATCC BAA-1014 / DSM 16622 / JCM 12645 / Bem)</name>
    <name type="common">Geobacter bemidjiensis</name>
    <dbReference type="NCBI Taxonomy" id="404380"/>
    <lineage>
        <taxon>Bacteria</taxon>
        <taxon>Pseudomonadati</taxon>
        <taxon>Thermodesulfobacteriota</taxon>
        <taxon>Desulfuromonadia</taxon>
        <taxon>Geobacterales</taxon>
        <taxon>Geobacteraceae</taxon>
        <taxon>Citrifermentans</taxon>
    </lineage>
</organism>
<reference evidence="8 9" key="1">
    <citation type="submission" date="2008-07" db="EMBL/GenBank/DDBJ databases">
        <title>Complete sequence of Geobacter bemidjiensis BEM.</title>
        <authorList>
            <consortium name="US DOE Joint Genome Institute"/>
            <person name="Lucas S."/>
            <person name="Copeland A."/>
            <person name="Lapidus A."/>
            <person name="Glavina del Rio T."/>
            <person name="Dalin E."/>
            <person name="Tice H."/>
            <person name="Bruce D."/>
            <person name="Goodwin L."/>
            <person name="Pitluck S."/>
            <person name="Kiss H."/>
            <person name="Brettin T."/>
            <person name="Detter J.C."/>
            <person name="Han C."/>
            <person name="Kuske C.R."/>
            <person name="Schmutz J."/>
            <person name="Larimer F."/>
            <person name="Land M."/>
            <person name="Hauser L."/>
            <person name="Kyrpides N."/>
            <person name="Lykidis A."/>
            <person name="Lovley D."/>
            <person name="Richardson P."/>
        </authorList>
    </citation>
    <scope>NUCLEOTIDE SEQUENCE [LARGE SCALE GENOMIC DNA]</scope>
    <source>
        <strain evidence="9">ATCC BAA-1014 / DSM 16622 / JCM 12645 / Bem</strain>
    </source>
</reference>
<evidence type="ECO:0000256" key="3">
    <source>
        <dbReference type="ARBA" id="ARBA00022692"/>
    </source>
</evidence>
<reference evidence="8 9" key="2">
    <citation type="journal article" date="2010" name="BMC Genomics">
        <title>The genome of Geobacter bemidjiensis, exemplar for the subsurface clade of Geobacter species that predominate in Fe(III)-reducing subsurface environments.</title>
        <authorList>
            <person name="Aklujkar M."/>
            <person name="Young N.D."/>
            <person name="Holmes D."/>
            <person name="Chavan M."/>
            <person name="Risso C."/>
            <person name="Kiss H.E."/>
            <person name="Han C.S."/>
            <person name="Land M.L."/>
            <person name="Lovley D.R."/>
        </authorList>
    </citation>
    <scope>NUCLEOTIDE SEQUENCE [LARGE SCALE GENOMIC DNA]</scope>
    <source>
        <strain evidence="9">ATCC BAA-1014 / DSM 16622 / JCM 12645 / Bem</strain>
    </source>
</reference>
<keyword evidence="2" id="KW-1003">Cell membrane</keyword>
<proteinExistence type="predicted"/>
<name>B5E9F2_CITBB</name>
<keyword evidence="5 6" id="KW-0472">Membrane</keyword>
<dbReference type="EMBL" id="CP001124">
    <property type="protein sequence ID" value="ACH38694.1"/>
    <property type="molecule type" value="Genomic_DNA"/>
</dbReference>
<evidence type="ECO:0000256" key="1">
    <source>
        <dbReference type="ARBA" id="ARBA00004651"/>
    </source>
</evidence>
<evidence type="ECO:0000313" key="8">
    <source>
        <dbReference type="EMBL" id="ACH38694.1"/>
    </source>
</evidence>
<dbReference type="OrthoDB" id="4337946at2"/>
<keyword evidence="3 6" id="KW-0812">Transmembrane</keyword>
<dbReference type="Proteomes" id="UP000008825">
    <property type="component" value="Chromosome"/>
</dbReference>
<feature type="transmembrane region" description="Helical" evidence="6">
    <location>
        <begin position="52"/>
        <end position="72"/>
    </location>
</feature>
<accession>B5E9F2</accession>
<dbReference type="Pfam" id="PF13244">
    <property type="entry name" value="MbhD"/>
    <property type="match status" value="1"/>
</dbReference>
<evidence type="ECO:0000256" key="5">
    <source>
        <dbReference type="ARBA" id="ARBA00023136"/>
    </source>
</evidence>
<feature type="domain" description="MrpA C-terminal/MbhD" evidence="7">
    <location>
        <begin position="10"/>
        <end position="75"/>
    </location>
</feature>
<keyword evidence="4 6" id="KW-1133">Transmembrane helix</keyword>
<gene>
    <name evidence="8" type="ordered locus">Gbem_1676</name>
</gene>
<dbReference type="InterPro" id="IPR025383">
    <property type="entry name" value="MrpA_C/MbhD"/>
</dbReference>
<dbReference type="KEGG" id="gbm:Gbem_1676"/>
<dbReference type="RefSeq" id="WP_012530111.1">
    <property type="nucleotide sequence ID" value="NC_011146.1"/>
</dbReference>
<feature type="transmembrane region" description="Helical" evidence="6">
    <location>
        <begin position="29"/>
        <end position="46"/>
    </location>
</feature>
<evidence type="ECO:0000256" key="6">
    <source>
        <dbReference type="SAM" id="Phobius"/>
    </source>
</evidence>